<dbReference type="Pfam" id="PF00704">
    <property type="entry name" value="Glyco_hydro_18"/>
    <property type="match status" value="2"/>
</dbReference>
<dbReference type="Gene3D" id="3.30.200.20">
    <property type="entry name" value="Phosphorylase Kinase, domain 1"/>
    <property type="match status" value="1"/>
</dbReference>
<dbReference type="PANTHER" id="PTHR11177">
    <property type="entry name" value="CHITINASE"/>
    <property type="match status" value="1"/>
</dbReference>
<dbReference type="InterPro" id="IPR029070">
    <property type="entry name" value="Chitinase_insertion_sf"/>
</dbReference>
<dbReference type="PROSITE" id="PS51910">
    <property type="entry name" value="GH18_2"/>
    <property type="match status" value="1"/>
</dbReference>
<dbReference type="EMBL" id="QGNW01000057">
    <property type="protein sequence ID" value="RVX05141.1"/>
    <property type="molecule type" value="Genomic_DNA"/>
</dbReference>
<keyword evidence="1" id="KW-1133">Transmembrane helix</keyword>
<evidence type="ECO:0000313" key="4">
    <source>
        <dbReference type="Proteomes" id="UP000288805"/>
    </source>
</evidence>
<dbReference type="Gene3D" id="3.10.50.10">
    <property type="match status" value="1"/>
</dbReference>
<dbReference type="GO" id="GO:0008061">
    <property type="term" value="F:chitin binding"/>
    <property type="evidence" value="ECO:0007669"/>
    <property type="project" value="InterPro"/>
</dbReference>
<dbReference type="SMART" id="SM00636">
    <property type="entry name" value="Glyco_18"/>
    <property type="match status" value="1"/>
</dbReference>
<proteinExistence type="predicted"/>
<dbReference type="GO" id="GO:0005975">
    <property type="term" value="P:carbohydrate metabolic process"/>
    <property type="evidence" value="ECO:0007669"/>
    <property type="project" value="InterPro"/>
</dbReference>
<evidence type="ECO:0000313" key="3">
    <source>
        <dbReference type="EMBL" id="RVX05141.1"/>
    </source>
</evidence>
<comment type="caution">
    <text evidence="3">The sequence shown here is derived from an EMBL/GenBank/DDBJ whole genome shotgun (WGS) entry which is preliminary data.</text>
</comment>
<organism evidence="3 4">
    <name type="scientific">Vitis vinifera</name>
    <name type="common">Grape</name>
    <dbReference type="NCBI Taxonomy" id="29760"/>
    <lineage>
        <taxon>Eukaryota</taxon>
        <taxon>Viridiplantae</taxon>
        <taxon>Streptophyta</taxon>
        <taxon>Embryophyta</taxon>
        <taxon>Tracheophyta</taxon>
        <taxon>Spermatophyta</taxon>
        <taxon>Magnoliopsida</taxon>
        <taxon>eudicotyledons</taxon>
        <taxon>Gunneridae</taxon>
        <taxon>Pentapetalae</taxon>
        <taxon>rosids</taxon>
        <taxon>Vitales</taxon>
        <taxon>Vitaceae</taxon>
        <taxon>Viteae</taxon>
        <taxon>Vitis</taxon>
    </lineage>
</organism>
<dbReference type="FunFam" id="3.30.200.20:FF:001458">
    <property type="entry name" value="Putative inactive G-type lectin S-receptor-like serine/threonine-protein kinase SRK"/>
    <property type="match status" value="1"/>
</dbReference>
<gene>
    <name evidence="3" type="primary">CHIT1_5</name>
    <name evidence="3" type="ORF">CK203_020251</name>
</gene>
<dbReference type="FunFam" id="3.10.50.10:FF:000015">
    <property type="entry name" value="Chitotriosidase-1"/>
    <property type="match status" value="1"/>
</dbReference>
<keyword evidence="1" id="KW-0472">Membrane</keyword>
<dbReference type="InterPro" id="IPR050314">
    <property type="entry name" value="Glycosyl_Hydrlase_18"/>
</dbReference>
<keyword evidence="1" id="KW-0812">Transmembrane</keyword>
<accession>A0A438J870</accession>
<dbReference type="SUPFAM" id="SSF51445">
    <property type="entry name" value="(Trans)glycosidases"/>
    <property type="match status" value="1"/>
</dbReference>
<dbReference type="SUPFAM" id="SSF54556">
    <property type="entry name" value="Chitinase insertion domain"/>
    <property type="match status" value="1"/>
</dbReference>
<evidence type="ECO:0000259" key="2">
    <source>
        <dbReference type="PROSITE" id="PS51910"/>
    </source>
</evidence>
<dbReference type="InterPro" id="IPR011009">
    <property type="entry name" value="Kinase-like_dom_sf"/>
</dbReference>
<dbReference type="InterPro" id="IPR017853">
    <property type="entry name" value="GH"/>
</dbReference>
<reference evidence="3 4" key="1">
    <citation type="journal article" date="2018" name="PLoS Genet.">
        <title>Population sequencing reveals clonal diversity and ancestral inbreeding in the grapevine cultivar Chardonnay.</title>
        <authorList>
            <person name="Roach M.J."/>
            <person name="Johnson D.L."/>
            <person name="Bohlmann J."/>
            <person name="van Vuuren H.J."/>
            <person name="Jones S.J."/>
            <person name="Pretorius I.S."/>
            <person name="Schmidt S.A."/>
            <person name="Borneman A.R."/>
        </authorList>
    </citation>
    <scope>NUCLEOTIDE SEQUENCE [LARGE SCALE GENOMIC DNA]</scope>
    <source>
        <strain evidence="4">cv. Chardonnay</strain>
        <tissue evidence="3">Leaf</tissue>
    </source>
</reference>
<dbReference type="Proteomes" id="UP000288805">
    <property type="component" value="Unassembled WGS sequence"/>
</dbReference>
<dbReference type="SUPFAM" id="SSF56112">
    <property type="entry name" value="Protein kinase-like (PK-like)"/>
    <property type="match status" value="1"/>
</dbReference>
<dbReference type="AlphaFoldDB" id="A0A438J870"/>
<dbReference type="Gene3D" id="3.20.20.80">
    <property type="entry name" value="Glycosidases"/>
    <property type="match status" value="1"/>
</dbReference>
<dbReference type="PANTHER" id="PTHR11177:SF369">
    <property type="entry name" value="CLASS V CHITINASE-LIKE"/>
    <property type="match status" value="1"/>
</dbReference>
<feature type="transmembrane region" description="Helical" evidence="1">
    <location>
        <begin position="243"/>
        <end position="262"/>
    </location>
</feature>
<protein>
    <submittedName>
        <fullName evidence="3">Chitotriosidase-1</fullName>
    </submittedName>
</protein>
<name>A0A438J870_VITVI</name>
<feature type="domain" description="GH18" evidence="2">
    <location>
        <begin position="1"/>
        <end position="237"/>
    </location>
</feature>
<dbReference type="InterPro" id="IPR001223">
    <property type="entry name" value="Glyco_hydro18_cat"/>
</dbReference>
<evidence type="ECO:0000256" key="1">
    <source>
        <dbReference type="SAM" id="Phobius"/>
    </source>
</evidence>
<dbReference type="InterPro" id="IPR011583">
    <property type="entry name" value="Chitinase_II/V-like_cat"/>
</dbReference>
<sequence>MVSLMVRQPSYRKSFIESAMKTARLYGFHGLDLFWLWPNTESDMKNMGALLDELRAAVKLESRNSGKAPLILTMAVHYVPTLYSGELYTRHAALYDPLSNVSTDFGIREWISKGFPASKLVLGLPYHGYAWTLVNPNHNGIGAPASGIAMTADGSMSYKYIKWFLRSYGATSMYNATYVVNYVTIGTTWIGFDDVQAIRAKISYAKEKKLLGYNVFQVSNDDNWALSQAAQDDDKDHHKKQELLVKILVPIAVLILVAGSIMCCYSQSRVLKAIGTRNLGKISLHEVGSKSSGVENFNSNAPNLRVFSFAEIKEATNNFSFENKLGEGGFGPVYKVLSVPGNERKEEKADGSKHLKGSECKTLSYVRL</sequence>